<organism evidence="3 4">
    <name type="scientific">Rhodococcus aetherivorans</name>
    <dbReference type="NCBI Taxonomy" id="191292"/>
    <lineage>
        <taxon>Bacteria</taxon>
        <taxon>Bacillati</taxon>
        <taxon>Actinomycetota</taxon>
        <taxon>Actinomycetes</taxon>
        <taxon>Mycobacteriales</taxon>
        <taxon>Nocardiaceae</taxon>
        <taxon>Rhodococcus</taxon>
    </lineage>
</organism>
<evidence type="ECO:0000259" key="1">
    <source>
        <dbReference type="Pfam" id="PF03007"/>
    </source>
</evidence>
<feature type="domain" description="O-acyltransferase WSD1 C-terminal" evidence="2">
    <location>
        <begin position="310"/>
        <end position="459"/>
    </location>
</feature>
<evidence type="ECO:0000313" key="4">
    <source>
        <dbReference type="Proteomes" id="UP001163947"/>
    </source>
</evidence>
<accession>A0AA46S9C3</accession>
<dbReference type="AlphaFoldDB" id="A0AA46S9C3"/>
<dbReference type="EMBL" id="CP106982">
    <property type="protein sequence ID" value="UYF92238.1"/>
    <property type="molecule type" value="Genomic_DNA"/>
</dbReference>
<dbReference type="InterPro" id="IPR004255">
    <property type="entry name" value="O-acyltransferase_WSD1_N"/>
</dbReference>
<proteinExistence type="predicted"/>
<dbReference type="Proteomes" id="UP001163947">
    <property type="component" value="Chromosome"/>
</dbReference>
<dbReference type="GO" id="GO:0045017">
    <property type="term" value="P:glycerolipid biosynthetic process"/>
    <property type="evidence" value="ECO:0007669"/>
    <property type="project" value="InterPro"/>
</dbReference>
<evidence type="ECO:0000259" key="2">
    <source>
        <dbReference type="Pfam" id="PF06974"/>
    </source>
</evidence>
<protein>
    <submittedName>
        <fullName evidence="3">Wax ester/triacylglycerol synthase family O-acyltransferase</fullName>
    </submittedName>
</protein>
<dbReference type="RefSeq" id="WP_263507319.1">
    <property type="nucleotide sequence ID" value="NZ_CP106982.1"/>
</dbReference>
<dbReference type="GO" id="GO:0004144">
    <property type="term" value="F:diacylglycerol O-acyltransferase activity"/>
    <property type="evidence" value="ECO:0007669"/>
    <property type="project" value="InterPro"/>
</dbReference>
<gene>
    <name evidence="3" type="ORF">OCS65_17230</name>
</gene>
<name>A0AA46S9C3_9NOCA</name>
<dbReference type="InterPro" id="IPR009721">
    <property type="entry name" value="O-acyltransferase_WSD1_C"/>
</dbReference>
<reference evidence="3" key="1">
    <citation type="submission" date="2022-09" db="EMBL/GenBank/DDBJ databases">
        <title>The genome sequence of Rhodococcus aetherivorans N1.</title>
        <authorList>
            <person name="Jiang W."/>
        </authorList>
    </citation>
    <scope>NUCLEOTIDE SEQUENCE</scope>
    <source>
        <strain evidence="3">N1</strain>
    </source>
</reference>
<feature type="domain" description="O-acyltransferase WSD1-like N-terminal" evidence="1">
    <location>
        <begin position="14"/>
        <end position="253"/>
    </location>
</feature>
<sequence>MSIRQWRHARLTWADAANYHESKSDRPTDWSAFVVFDERDGAIRGPEDASAHLRSRAHLLTVLDRRIVEAPGRLDYPYWARAQLPPEERIEYHEWAGGSFTACIDAIADLCADPLDVRRRAWRMHVFVAVSDPDDPGATVTVVVLQVSHAVMAGSALPAFLGALFGADGQPLRVPGLPPAAARPQHITAAVSGVARFARWYLRLGYLTLGAVLVRRAASARSADAPTVPSPAARPAAVLAGAPGPDRVIRIVRPDLGSLVGRTYTVTAMGLAAVSLAMQRYFGERGRPVVGAHVAVPVAVGAAGAALGVNRLTAAIVPLCTEVADPRDRVAAVADALAGERRVATSPEVLHRLAGAGAVPYPLYRRAADRRDRAAAAGGFAAPAETAVTSVDCGADTGWTYHGGTFRFVAGIQSLRPGMGLVHSFSRAGEAFAVTVMSSPLLMPDLDRYATLLEEAFAEVIEATGGRRSGTGSRG</sequence>
<dbReference type="GeneID" id="83622197"/>
<dbReference type="Pfam" id="PF06974">
    <property type="entry name" value="WS_DGAT_C"/>
    <property type="match status" value="1"/>
</dbReference>
<evidence type="ECO:0000313" key="3">
    <source>
        <dbReference type="EMBL" id="UYF92238.1"/>
    </source>
</evidence>
<dbReference type="Pfam" id="PF03007">
    <property type="entry name" value="WS_DGAT_cat"/>
    <property type="match status" value="1"/>
</dbReference>